<reference evidence="2" key="1">
    <citation type="submission" date="2013-03" db="EMBL/GenBank/DDBJ databases">
        <authorList>
            <person name="Harkins D.M."/>
            <person name="Durkin A.S."/>
            <person name="Brinkac L.M."/>
            <person name="Haft D.H."/>
            <person name="Selengut J.D."/>
            <person name="Sanka R."/>
            <person name="DePew J."/>
            <person name="Purushe J."/>
            <person name="Hartskeerl R.A."/>
            <person name="Ahmed A."/>
            <person name="van der Linden H."/>
            <person name="Goris M.G.A."/>
            <person name="Vinetz J.M."/>
            <person name="Sutton G.G."/>
            <person name="Nierman W.C."/>
            <person name="Fouts D.E."/>
        </authorList>
    </citation>
    <scope>NUCLEOTIDE SEQUENCE [LARGE SCALE GENOMIC DNA]</scope>
    <source>
        <strain evidence="2">ICFT</strain>
    </source>
</reference>
<keyword evidence="3" id="KW-1185">Reference proteome</keyword>
<feature type="region of interest" description="Disordered" evidence="1">
    <location>
        <begin position="26"/>
        <end position="74"/>
    </location>
</feature>
<protein>
    <submittedName>
        <fullName evidence="2">Uncharacterized protein</fullName>
    </submittedName>
</protein>
<dbReference type="Proteomes" id="UP000012313">
    <property type="component" value="Unassembled WGS sequence"/>
</dbReference>
<gene>
    <name evidence="2" type="ORF">LEP1GSC060_3943</name>
</gene>
<evidence type="ECO:0000256" key="1">
    <source>
        <dbReference type="SAM" id="MobiDB-lite"/>
    </source>
</evidence>
<organism evidence="2 3">
    <name type="scientific">Leptospira weilii serovar Ranarum str. ICFT</name>
    <dbReference type="NCBI Taxonomy" id="1218598"/>
    <lineage>
        <taxon>Bacteria</taxon>
        <taxon>Pseudomonadati</taxon>
        <taxon>Spirochaetota</taxon>
        <taxon>Spirochaetia</taxon>
        <taxon>Leptospirales</taxon>
        <taxon>Leptospiraceae</taxon>
        <taxon>Leptospira</taxon>
    </lineage>
</organism>
<dbReference type="STRING" id="1218598.LEP1GSC060_3943"/>
<evidence type="ECO:0000313" key="2">
    <source>
        <dbReference type="EMBL" id="EMY78435.1"/>
    </source>
</evidence>
<dbReference type="AlphaFoldDB" id="N1WHN1"/>
<accession>N1WHN1</accession>
<comment type="caution">
    <text evidence="2">The sequence shown here is derived from an EMBL/GenBank/DDBJ whole genome shotgun (WGS) entry which is preliminary data.</text>
</comment>
<dbReference type="EMBL" id="AOHC02000021">
    <property type="protein sequence ID" value="EMY78435.1"/>
    <property type="molecule type" value="Genomic_DNA"/>
</dbReference>
<name>N1WHN1_9LEPT</name>
<proteinExistence type="predicted"/>
<evidence type="ECO:0000313" key="3">
    <source>
        <dbReference type="Proteomes" id="UP000012313"/>
    </source>
</evidence>
<sequence>MARRVFAESDCGADFRTRRLRKNRRLDLPQATRRAWSEASQRSFATPEPIPRRTERSEPGVGAVRKSGNKPINPALLRMRPKKILSEFHFPNSKDVRVSTFSEVKRSVSFR</sequence>